<dbReference type="PROSITE" id="PS50994">
    <property type="entry name" value="INTEGRASE"/>
    <property type="match status" value="1"/>
</dbReference>
<organism evidence="4 5">
    <name type="scientific">Popillia japonica</name>
    <name type="common">Japanese beetle</name>
    <dbReference type="NCBI Taxonomy" id="7064"/>
    <lineage>
        <taxon>Eukaryota</taxon>
        <taxon>Metazoa</taxon>
        <taxon>Ecdysozoa</taxon>
        <taxon>Arthropoda</taxon>
        <taxon>Hexapoda</taxon>
        <taxon>Insecta</taxon>
        <taxon>Pterygota</taxon>
        <taxon>Neoptera</taxon>
        <taxon>Endopterygota</taxon>
        <taxon>Coleoptera</taxon>
        <taxon>Polyphaga</taxon>
        <taxon>Scarabaeiformia</taxon>
        <taxon>Scarabaeidae</taxon>
        <taxon>Rutelinae</taxon>
        <taxon>Popillia</taxon>
    </lineage>
</organism>
<dbReference type="EC" id="2.7.7.49" evidence="1"/>
<sequence length="826" mass="92947">MAHRTHYVHTGHAASPSCREPDHPSRTGPTTSIPAMQLRLAAGNQTIQADQQGTLDARTTNGVHFQCPASDLQADIILGLPWLIEQQAVIDLTRGCIHIGREQRQTIHFCRQTPSKAAPAPPLDCSTIPIGNGDWTDDQRREFLQALQEFPEPFEEGGAVATTATVRHTIRLKDETPVRVQEFQYSVEHIPGRENQLPDALSRNPGSDLTTGDLQETERLLPSQASSGQQAYLMTEEEPLLHVIQDPQREDPTGLKRTAGLPYDRRRAPTPRDPGPPAGGPAYPAPGGDGSLLSRPRRDPAMGFRRRTPKAQSRRTTNHCGTPSSPGPGETQPWVFEEGLLKHKVGERRTIVVPPAARPQVIQRHHDHYTAGHPGIEETIRAIRQRYFSWHAARNRGPRQMLPHLQCLQKRSPPDASPAETPCTRRTIRGRIRRRRWTNDRHPHRQPIRNRRPRLVLPVDRGQGREEGYHHRHRRVPGRDLPAIWVPKGHPEIFQRFGYPRAILSDNGPQFTSIAWEAALRKWQSLHWTTPIYHPRANPVERRNQELKKGLRIQLEGQTPDRWDGKLNHVLFNLRCRQNAATGYTPAKALFGFGTLQPALPPRRRHRTPTEDQPEPIAQRTEKVHANELRYREKCYAQPDAQMPIQLRVGDQVLVKAHPPSPPPRPSPHQDSISAPSGWDPTPWWNLPASPWAPRQHFSPKWMGPYPVVELAGLTAVWVERPGAQRAKYHLDQVRRARRPRPPQPQQPPPDDAVPQQPPPDDAVPQQPLPDDAVPQQPLPDDAVPQQAPPDDAVPQQPLPDDAVPQQPLPGAAVPQTADSRPADHK</sequence>
<evidence type="ECO:0000256" key="2">
    <source>
        <dbReference type="SAM" id="MobiDB-lite"/>
    </source>
</evidence>
<reference evidence="4 5" key="1">
    <citation type="journal article" date="2024" name="BMC Genomics">
        <title>De novo assembly and annotation of Popillia japonica's genome with initial clues to its potential as an invasive pest.</title>
        <authorList>
            <person name="Cucini C."/>
            <person name="Boschi S."/>
            <person name="Funari R."/>
            <person name="Cardaioli E."/>
            <person name="Iannotti N."/>
            <person name="Marturano G."/>
            <person name="Paoli F."/>
            <person name="Bruttini M."/>
            <person name="Carapelli A."/>
            <person name="Frati F."/>
            <person name="Nardi F."/>
        </authorList>
    </citation>
    <scope>NUCLEOTIDE SEQUENCE [LARGE SCALE GENOMIC DNA]</scope>
    <source>
        <strain evidence="4">DMR45628</strain>
    </source>
</reference>
<dbReference type="PANTHER" id="PTHR37984:SF15">
    <property type="entry name" value="INTEGRASE CATALYTIC DOMAIN-CONTAINING PROTEIN"/>
    <property type="match status" value="1"/>
</dbReference>
<evidence type="ECO:0000313" key="5">
    <source>
        <dbReference type="Proteomes" id="UP001458880"/>
    </source>
</evidence>
<dbReference type="PANTHER" id="PTHR37984">
    <property type="entry name" value="PROTEIN CBG26694"/>
    <property type="match status" value="1"/>
</dbReference>
<dbReference type="InterPro" id="IPR036397">
    <property type="entry name" value="RNaseH_sf"/>
</dbReference>
<dbReference type="GO" id="GO:0003676">
    <property type="term" value="F:nucleic acid binding"/>
    <property type="evidence" value="ECO:0007669"/>
    <property type="project" value="InterPro"/>
</dbReference>
<dbReference type="GO" id="GO:0003964">
    <property type="term" value="F:RNA-directed DNA polymerase activity"/>
    <property type="evidence" value="ECO:0007669"/>
    <property type="project" value="UniProtKB-EC"/>
</dbReference>
<evidence type="ECO:0000259" key="3">
    <source>
        <dbReference type="PROSITE" id="PS50994"/>
    </source>
</evidence>
<dbReference type="EMBL" id="JASPKY010000532">
    <property type="protein sequence ID" value="KAK9693750.1"/>
    <property type="molecule type" value="Genomic_DNA"/>
</dbReference>
<feature type="region of interest" description="Disordered" evidence="2">
    <location>
        <begin position="655"/>
        <end position="677"/>
    </location>
</feature>
<dbReference type="InterPro" id="IPR050951">
    <property type="entry name" value="Retrovirus_Pol_polyprotein"/>
</dbReference>
<gene>
    <name evidence="4" type="ORF">QE152_g33987</name>
</gene>
<dbReference type="Gene3D" id="1.10.340.70">
    <property type="match status" value="1"/>
</dbReference>
<protein>
    <recommendedName>
        <fullName evidence="1">RNA-directed DNA polymerase</fullName>
        <ecNumber evidence="1">2.7.7.49</ecNumber>
    </recommendedName>
</protein>
<dbReference type="InterPro" id="IPR012337">
    <property type="entry name" value="RNaseH-like_sf"/>
</dbReference>
<dbReference type="Proteomes" id="UP001458880">
    <property type="component" value="Unassembled WGS sequence"/>
</dbReference>
<dbReference type="GO" id="GO:0015074">
    <property type="term" value="P:DNA integration"/>
    <property type="evidence" value="ECO:0007669"/>
    <property type="project" value="InterPro"/>
</dbReference>
<feature type="compositionally biased region" description="Low complexity" evidence="2">
    <location>
        <begin position="763"/>
        <end position="803"/>
    </location>
</feature>
<accession>A0AAW1IUD7</accession>
<comment type="caution">
    <text evidence="4">The sequence shown here is derived from an EMBL/GenBank/DDBJ whole genome shotgun (WGS) entry which is preliminary data.</text>
</comment>
<evidence type="ECO:0000313" key="4">
    <source>
        <dbReference type="EMBL" id="KAK9693750.1"/>
    </source>
</evidence>
<feature type="region of interest" description="Disordered" evidence="2">
    <location>
        <begin position="1"/>
        <end position="32"/>
    </location>
</feature>
<dbReference type="InterPro" id="IPR041588">
    <property type="entry name" value="Integrase_H2C2"/>
</dbReference>
<feature type="region of interest" description="Disordered" evidence="2">
    <location>
        <begin position="595"/>
        <end position="615"/>
    </location>
</feature>
<evidence type="ECO:0000256" key="1">
    <source>
        <dbReference type="ARBA" id="ARBA00012493"/>
    </source>
</evidence>
<name>A0AAW1IUD7_POPJA</name>
<dbReference type="Gene3D" id="3.30.420.10">
    <property type="entry name" value="Ribonuclease H-like superfamily/Ribonuclease H"/>
    <property type="match status" value="1"/>
</dbReference>
<feature type="region of interest" description="Disordered" evidence="2">
    <location>
        <begin position="189"/>
        <end position="212"/>
    </location>
</feature>
<feature type="domain" description="Integrase catalytic" evidence="3">
    <location>
        <begin position="418"/>
        <end position="594"/>
    </location>
</feature>
<feature type="compositionally biased region" description="Pro residues" evidence="2">
    <location>
        <begin position="742"/>
        <end position="762"/>
    </location>
</feature>
<proteinExistence type="predicted"/>
<feature type="region of interest" description="Disordered" evidence="2">
    <location>
        <begin position="244"/>
        <end position="333"/>
    </location>
</feature>
<feature type="compositionally biased region" description="Basic residues" evidence="2">
    <location>
        <begin position="304"/>
        <end position="317"/>
    </location>
</feature>
<dbReference type="Pfam" id="PF17921">
    <property type="entry name" value="Integrase_H2C2"/>
    <property type="match status" value="1"/>
</dbReference>
<feature type="region of interest" description="Disordered" evidence="2">
    <location>
        <begin position="733"/>
        <end position="826"/>
    </location>
</feature>
<dbReference type="AlphaFoldDB" id="A0AAW1IUD7"/>
<dbReference type="InterPro" id="IPR001584">
    <property type="entry name" value="Integrase_cat-core"/>
</dbReference>
<dbReference type="SUPFAM" id="SSF53098">
    <property type="entry name" value="Ribonuclease H-like"/>
    <property type="match status" value="1"/>
</dbReference>
<keyword evidence="5" id="KW-1185">Reference proteome</keyword>